<protein>
    <submittedName>
        <fullName evidence="3">ComF family protein</fullName>
    </submittedName>
</protein>
<dbReference type="InterPro" id="IPR029057">
    <property type="entry name" value="PRTase-like"/>
</dbReference>
<dbReference type="Proteomes" id="UP000197065">
    <property type="component" value="Unassembled WGS sequence"/>
</dbReference>
<dbReference type="OrthoDB" id="9779910at2"/>
<proteinExistence type="inferred from homology"/>
<name>A0A212QZV6_9PROT</name>
<dbReference type="RefSeq" id="WP_088560804.1">
    <property type="nucleotide sequence ID" value="NZ_FYEH01000004.1"/>
</dbReference>
<dbReference type="Pfam" id="PF00156">
    <property type="entry name" value="Pribosyltran"/>
    <property type="match status" value="1"/>
</dbReference>
<sequence>MRFLHSVSTGDEDEALPVNSLNGSRSALIYDEASRHLILGFKHGGRIEGVELFARWMVEAGREILAEADIILPVPLHRWRLLRRGFNQCSLLARRISHFTGVPTEDNILRRTRQTRSQQGLNARARHSNITPATFAISPKRAHLVQNARIVLIDDVLTTGTTLAACAQVLKQHGACSVTALTLARTGYGADMG</sequence>
<gene>
    <name evidence="3" type="ORF">SAMN07250955_104229</name>
</gene>
<dbReference type="Gene3D" id="3.40.50.2020">
    <property type="match status" value="1"/>
</dbReference>
<evidence type="ECO:0000313" key="4">
    <source>
        <dbReference type="Proteomes" id="UP000197065"/>
    </source>
</evidence>
<dbReference type="SUPFAM" id="SSF53271">
    <property type="entry name" value="PRTase-like"/>
    <property type="match status" value="1"/>
</dbReference>
<evidence type="ECO:0000256" key="1">
    <source>
        <dbReference type="ARBA" id="ARBA00008007"/>
    </source>
</evidence>
<dbReference type="PANTHER" id="PTHR47505">
    <property type="entry name" value="DNA UTILIZATION PROTEIN YHGH"/>
    <property type="match status" value="1"/>
</dbReference>
<dbReference type="AlphaFoldDB" id="A0A212QZV6"/>
<comment type="similarity">
    <text evidence="1">Belongs to the ComF/GntX family.</text>
</comment>
<evidence type="ECO:0000259" key="2">
    <source>
        <dbReference type="Pfam" id="PF00156"/>
    </source>
</evidence>
<dbReference type="InterPro" id="IPR000836">
    <property type="entry name" value="PRTase_dom"/>
</dbReference>
<dbReference type="EMBL" id="FYEH01000004">
    <property type="protein sequence ID" value="SNB65273.1"/>
    <property type="molecule type" value="Genomic_DNA"/>
</dbReference>
<organism evidence="3 4">
    <name type="scientific">Arboricoccus pini</name>
    <dbReference type="NCBI Taxonomy" id="1963835"/>
    <lineage>
        <taxon>Bacteria</taxon>
        <taxon>Pseudomonadati</taxon>
        <taxon>Pseudomonadota</taxon>
        <taxon>Alphaproteobacteria</taxon>
        <taxon>Geminicoccales</taxon>
        <taxon>Geminicoccaceae</taxon>
        <taxon>Arboricoccus</taxon>
    </lineage>
</organism>
<accession>A0A212QZV6</accession>
<dbReference type="CDD" id="cd06223">
    <property type="entry name" value="PRTases_typeI"/>
    <property type="match status" value="1"/>
</dbReference>
<keyword evidence="4" id="KW-1185">Reference proteome</keyword>
<dbReference type="InterPro" id="IPR051910">
    <property type="entry name" value="ComF/GntX_DNA_util-trans"/>
</dbReference>
<evidence type="ECO:0000313" key="3">
    <source>
        <dbReference type="EMBL" id="SNB65273.1"/>
    </source>
</evidence>
<feature type="domain" description="Phosphoribosyltransferase" evidence="2">
    <location>
        <begin position="83"/>
        <end position="186"/>
    </location>
</feature>
<dbReference type="PANTHER" id="PTHR47505:SF1">
    <property type="entry name" value="DNA UTILIZATION PROTEIN YHGH"/>
    <property type="match status" value="1"/>
</dbReference>
<reference evidence="3 4" key="1">
    <citation type="submission" date="2017-06" db="EMBL/GenBank/DDBJ databases">
        <authorList>
            <person name="Kim H.J."/>
            <person name="Triplett B.A."/>
        </authorList>
    </citation>
    <scope>NUCLEOTIDE SEQUENCE [LARGE SCALE GENOMIC DNA]</scope>
    <source>
        <strain evidence="3 4">B29T1</strain>
    </source>
</reference>